<keyword evidence="2" id="KW-0472">Membrane</keyword>
<dbReference type="PATRIC" id="fig|1300347.3.peg.2394"/>
<feature type="compositionally biased region" description="Pro residues" evidence="1">
    <location>
        <begin position="1"/>
        <end position="20"/>
    </location>
</feature>
<feature type="domain" description="DUF4190" evidence="3">
    <location>
        <begin position="42"/>
        <end position="101"/>
    </location>
</feature>
<organism evidence="4 5">
    <name type="scientific">Nocardioides dokdonensis FR1436</name>
    <dbReference type="NCBI Taxonomy" id="1300347"/>
    <lineage>
        <taxon>Bacteria</taxon>
        <taxon>Bacillati</taxon>
        <taxon>Actinomycetota</taxon>
        <taxon>Actinomycetes</taxon>
        <taxon>Propionibacteriales</taxon>
        <taxon>Nocardioidaceae</taxon>
        <taxon>Nocardioides</taxon>
    </lineage>
</organism>
<feature type="transmembrane region" description="Helical" evidence="2">
    <location>
        <begin position="84"/>
        <end position="110"/>
    </location>
</feature>
<proteinExistence type="predicted"/>
<evidence type="ECO:0000313" key="4">
    <source>
        <dbReference type="EMBL" id="ANH38820.1"/>
    </source>
</evidence>
<name>A0A1A9GMB1_9ACTN</name>
<evidence type="ECO:0000256" key="2">
    <source>
        <dbReference type="SAM" id="Phobius"/>
    </source>
</evidence>
<evidence type="ECO:0000259" key="3">
    <source>
        <dbReference type="Pfam" id="PF13828"/>
    </source>
</evidence>
<feature type="region of interest" description="Disordered" evidence="1">
    <location>
        <begin position="1"/>
        <end position="37"/>
    </location>
</feature>
<dbReference type="EMBL" id="CP015079">
    <property type="protein sequence ID" value="ANH38820.1"/>
    <property type="molecule type" value="Genomic_DNA"/>
</dbReference>
<dbReference type="STRING" id="1300347.I601_2402"/>
<dbReference type="KEGG" id="ndk:I601_2402"/>
<evidence type="ECO:0000256" key="1">
    <source>
        <dbReference type="SAM" id="MobiDB-lite"/>
    </source>
</evidence>
<gene>
    <name evidence="4" type="ORF">I601_2402</name>
</gene>
<dbReference type="OrthoDB" id="3785114at2"/>
<feature type="transmembrane region" description="Helical" evidence="2">
    <location>
        <begin position="47"/>
        <end position="72"/>
    </location>
</feature>
<reference evidence="4 5" key="1">
    <citation type="submission" date="2016-03" db="EMBL/GenBank/DDBJ databases">
        <title>Complete genome sequence of a soil Actinobacterium, Nocardioides dokdonensis FR1436.</title>
        <authorList>
            <person name="Kwon S.-K."/>
            <person name="Kim K."/>
            <person name="Kim J.F."/>
        </authorList>
    </citation>
    <scope>NUCLEOTIDE SEQUENCE [LARGE SCALE GENOMIC DNA]</scope>
    <source>
        <strain evidence="4 5">FR1436</strain>
    </source>
</reference>
<dbReference type="InterPro" id="IPR025241">
    <property type="entry name" value="DUF4190"/>
</dbReference>
<keyword evidence="2" id="KW-0812">Transmembrane</keyword>
<dbReference type="AlphaFoldDB" id="A0A1A9GMB1"/>
<accession>A0A1A9GMB1</accession>
<dbReference type="Pfam" id="PF13828">
    <property type="entry name" value="DUF4190"/>
    <property type="match status" value="1"/>
</dbReference>
<dbReference type="Proteomes" id="UP000077868">
    <property type="component" value="Chromosome"/>
</dbReference>
<dbReference type="RefSeq" id="WP_068109856.1">
    <property type="nucleotide sequence ID" value="NZ_CP015079.1"/>
</dbReference>
<keyword evidence="2" id="KW-1133">Transmembrane helix</keyword>
<protein>
    <recommendedName>
        <fullName evidence="3">DUF4190 domain-containing protein</fullName>
    </recommendedName>
</protein>
<keyword evidence="5" id="KW-1185">Reference proteome</keyword>
<evidence type="ECO:0000313" key="5">
    <source>
        <dbReference type="Proteomes" id="UP000077868"/>
    </source>
</evidence>
<sequence length="227" mass="23871">MSNPPPEDPYHPQPPPPPQNPYGQAFPGAGDPRQEGPPSKAMAVASLVLSFLFCVPFVAAIASIVLGVIVLGRSRNGRDHGRGLAIAGIVISTLVLLATIAVVVLIVVFASQVQSVDDLEEGQCVNFSGVDDSSSTETFSAITLAECTESHDAEVVGVYELTEDLLAQHPDRDYTEICTPAFLASSGSDRDDLDATFATDVADPDPGDQVACFFERTDGEKLTAPLG</sequence>